<name>A0A0J1FMM9_9FIRM</name>
<dbReference type="AlphaFoldDB" id="A0A0J1FMM9"/>
<dbReference type="PATRIC" id="fig|476652.3.peg.3561"/>
<comment type="caution">
    <text evidence="1">The sequence shown here is derived from an EMBL/GenBank/DDBJ whole genome shotgun (WGS) entry which is preliminary data.</text>
</comment>
<keyword evidence="2" id="KW-1185">Reference proteome</keyword>
<evidence type="ECO:0000313" key="2">
    <source>
        <dbReference type="Proteomes" id="UP000036356"/>
    </source>
</evidence>
<gene>
    <name evidence="1" type="ORF">DEAC_c33740</name>
</gene>
<proteinExistence type="predicted"/>
<accession>A0A0J1FMM9</accession>
<evidence type="ECO:0000313" key="1">
    <source>
        <dbReference type="EMBL" id="KLU64730.1"/>
    </source>
</evidence>
<sequence length="91" mass="10474">MNEDVAIIEGVFDLLLPEVPSSRYRWGRKVWLRDIEVGAKGKLIFFEDGECNVTSLSRIKSIKRTSDHLEIYTNSSIYKLRLLVSESVKDV</sequence>
<reference evidence="1 2" key="1">
    <citation type="submission" date="2015-06" db="EMBL/GenBank/DDBJ databases">
        <title>Draft genome of the moderately acidophilic sulfate reducer Candidatus Desulfosporosinus acididurans strain M1.</title>
        <authorList>
            <person name="Poehlein A."/>
            <person name="Petzsch P."/>
            <person name="Johnson B.D."/>
            <person name="Schloemann M."/>
            <person name="Daniel R."/>
            <person name="Muehling M."/>
        </authorList>
    </citation>
    <scope>NUCLEOTIDE SEQUENCE [LARGE SCALE GENOMIC DNA]</scope>
    <source>
        <strain evidence="1 2">M1</strain>
    </source>
</reference>
<dbReference type="RefSeq" id="WP_047811173.1">
    <property type="nucleotide sequence ID" value="NZ_LDZY01000012.1"/>
</dbReference>
<protein>
    <submittedName>
        <fullName evidence="1">Uncharacterized protein</fullName>
    </submittedName>
</protein>
<dbReference type="Proteomes" id="UP000036356">
    <property type="component" value="Unassembled WGS sequence"/>
</dbReference>
<organism evidence="1 2">
    <name type="scientific">Desulfosporosinus acididurans</name>
    <dbReference type="NCBI Taxonomy" id="476652"/>
    <lineage>
        <taxon>Bacteria</taxon>
        <taxon>Bacillati</taxon>
        <taxon>Bacillota</taxon>
        <taxon>Clostridia</taxon>
        <taxon>Eubacteriales</taxon>
        <taxon>Desulfitobacteriaceae</taxon>
        <taxon>Desulfosporosinus</taxon>
    </lineage>
</organism>
<dbReference type="EMBL" id="LDZY01000012">
    <property type="protein sequence ID" value="KLU64730.1"/>
    <property type="molecule type" value="Genomic_DNA"/>
</dbReference>